<dbReference type="GO" id="GO:0003723">
    <property type="term" value="F:RNA binding"/>
    <property type="evidence" value="ECO:0007669"/>
    <property type="project" value="UniProtKB-KW"/>
</dbReference>
<reference evidence="3" key="1">
    <citation type="journal article" date="2012" name="PLoS ONE">
        <title>Gene sets for utilization of primary and secondary nutrition supplies in the distal gut of endangered iberian lynx.</title>
        <authorList>
            <person name="Alcaide M."/>
            <person name="Messina E."/>
            <person name="Richter M."/>
            <person name="Bargiela R."/>
            <person name="Peplies J."/>
            <person name="Huws S.A."/>
            <person name="Newbold C.J."/>
            <person name="Golyshin P.N."/>
            <person name="Simon M.A."/>
            <person name="Lopez G."/>
            <person name="Yakimov M.M."/>
            <person name="Ferrer M."/>
        </authorList>
    </citation>
    <scope>NUCLEOTIDE SEQUENCE</scope>
</reference>
<sequence length="98" mass="10693">MLTSKQRATLRSVANGMDPVFQVGKGEIDEALIQSTANCLKARELIKMKVLETSMYNAKEAASILAEATGAEVVQVIGSKFVLFLKKDKESAYADILR</sequence>
<protein>
    <submittedName>
        <fullName evidence="3">Protein containing RNA-binding, CRM domain protein</fullName>
    </submittedName>
</protein>
<dbReference type="EMBL" id="AMCI01000643">
    <property type="protein sequence ID" value="EJX08362.1"/>
    <property type="molecule type" value="Genomic_DNA"/>
</dbReference>
<accession>J9GKM1</accession>
<dbReference type="AlphaFoldDB" id="J9GKM1"/>
<dbReference type="PROSITE" id="PS51295">
    <property type="entry name" value="CRM"/>
    <property type="match status" value="1"/>
</dbReference>
<dbReference type="SMART" id="SM01103">
    <property type="entry name" value="CRS1_YhbY"/>
    <property type="match status" value="1"/>
</dbReference>
<dbReference type="InterPro" id="IPR001890">
    <property type="entry name" value="RNA-binding_CRM"/>
</dbReference>
<keyword evidence="1" id="KW-0694">RNA-binding</keyword>
<organism evidence="3">
    <name type="scientific">gut metagenome</name>
    <dbReference type="NCBI Taxonomy" id="749906"/>
    <lineage>
        <taxon>unclassified sequences</taxon>
        <taxon>metagenomes</taxon>
        <taxon>organismal metagenomes</taxon>
    </lineage>
</organism>
<evidence type="ECO:0000313" key="3">
    <source>
        <dbReference type="EMBL" id="EJX08362.1"/>
    </source>
</evidence>
<dbReference type="InterPro" id="IPR051925">
    <property type="entry name" value="RNA-binding_domain"/>
</dbReference>
<proteinExistence type="predicted"/>
<name>J9GKM1_9ZZZZ</name>
<dbReference type="PANTHER" id="PTHR40065:SF3">
    <property type="entry name" value="RNA-BINDING PROTEIN YHBY"/>
    <property type="match status" value="1"/>
</dbReference>
<feature type="domain" description="CRM" evidence="2">
    <location>
        <begin position="1"/>
        <end position="96"/>
    </location>
</feature>
<dbReference type="Pfam" id="PF01985">
    <property type="entry name" value="CRS1_YhbY"/>
    <property type="match status" value="1"/>
</dbReference>
<comment type="caution">
    <text evidence="3">The sequence shown here is derived from an EMBL/GenBank/DDBJ whole genome shotgun (WGS) entry which is preliminary data.</text>
</comment>
<dbReference type="Gene3D" id="3.30.110.60">
    <property type="entry name" value="YhbY-like"/>
    <property type="match status" value="1"/>
</dbReference>
<dbReference type="PANTHER" id="PTHR40065">
    <property type="entry name" value="RNA-BINDING PROTEIN YHBY"/>
    <property type="match status" value="1"/>
</dbReference>
<dbReference type="SUPFAM" id="SSF75471">
    <property type="entry name" value="YhbY-like"/>
    <property type="match status" value="1"/>
</dbReference>
<evidence type="ECO:0000256" key="1">
    <source>
        <dbReference type="ARBA" id="ARBA00022884"/>
    </source>
</evidence>
<evidence type="ECO:0000259" key="2">
    <source>
        <dbReference type="PROSITE" id="PS51295"/>
    </source>
</evidence>
<gene>
    <name evidence="3" type="ORF">EVA_03532</name>
</gene>
<dbReference type="InterPro" id="IPR035920">
    <property type="entry name" value="YhbY-like_sf"/>
</dbReference>